<dbReference type="Proteomes" id="UP001221597">
    <property type="component" value="Chromosome"/>
</dbReference>
<reference evidence="2 3" key="1">
    <citation type="submission" date="2023-04" db="EMBL/GenBank/DDBJ databases">
        <title>Genome sequence of Halobacillus naozhouensis KACC 21980.</title>
        <authorList>
            <person name="Kim S."/>
            <person name="Heo J."/>
            <person name="Kwon S.-W."/>
        </authorList>
    </citation>
    <scope>NUCLEOTIDE SEQUENCE [LARGE SCALE GENOMIC DNA]</scope>
    <source>
        <strain evidence="2 3">KCTC 13234</strain>
    </source>
</reference>
<feature type="signal peptide" evidence="1">
    <location>
        <begin position="1"/>
        <end position="23"/>
    </location>
</feature>
<dbReference type="PROSITE" id="PS51257">
    <property type="entry name" value="PROKAR_LIPOPROTEIN"/>
    <property type="match status" value="1"/>
</dbReference>
<protein>
    <recommendedName>
        <fullName evidence="4">Lipoprotein</fullName>
    </recommendedName>
</protein>
<keyword evidence="3" id="KW-1185">Reference proteome</keyword>
<accession>A0ABY8IZX7</accession>
<feature type="chain" id="PRO_5045229779" description="Lipoprotein" evidence="1">
    <location>
        <begin position="24"/>
        <end position="114"/>
    </location>
</feature>
<proteinExistence type="predicted"/>
<organism evidence="2 3">
    <name type="scientific">Halobacillus naozhouensis</name>
    <dbReference type="NCBI Taxonomy" id="554880"/>
    <lineage>
        <taxon>Bacteria</taxon>
        <taxon>Bacillati</taxon>
        <taxon>Bacillota</taxon>
        <taxon>Bacilli</taxon>
        <taxon>Bacillales</taxon>
        <taxon>Bacillaceae</taxon>
        <taxon>Halobacillus</taxon>
    </lineage>
</organism>
<gene>
    <name evidence="2" type="ORF">P9989_17720</name>
</gene>
<evidence type="ECO:0008006" key="4">
    <source>
        <dbReference type="Google" id="ProtNLM"/>
    </source>
</evidence>
<name>A0ABY8IZX7_9BACI</name>
<evidence type="ECO:0000313" key="3">
    <source>
        <dbReference type="Proteomes" id="UP001221597"/>
    </source>
</evidence>
<sequence>MLKSKMFFIIAALAITLIGCSQVEEGTFIQGEIKEINKKSGDMEIEIKSWTTVGDAGFSTESYEFENKPDSQTIRVTNPKKYGEGQKVQVKVIKNYDEDVWDLDRLNFEVDTVN</sequence>
<dbReference type="RefSeq" id="WP_283076183.1">
    <property type="nucleotide sequence ID" value="NZ_CP121671.1"/>
</dbReference>
<evidence type="ECO:0000256" key="1">
    <source>
        <dbReference type="SAM" id="SignalP"/>
    </source>
</evidence>
<keyword evidence="1" id="KW-0732">Signal</keyword>
<dbReference type="EMBL" id="CP121671">
    <property type="protein sequence ID" value="WFT74181.1"/>
    <property type="molecule type" value="Genomic_DNA"/>
</dbReference>
<evidence type="ECO:0000313" key="2">
    <source>
        <dbReference type="EMBL" id="WFT74181.1"/>
    </source>
</evidence>